<comment type="caution">
    <text evidence="8">The sequence shown here is derived from an EMBL/GenBank/DDBJ whole genome shotgun (WGS) entry which is preliminary data.</text>
</comment>
<protein>
    <recommendedName>
        <fullName evidence="4 6">dTDP-4-dehydrorhamnose reductase</fullName>
        <ecNumber evidence="3 6">1.1.1.133</ecNumber>
    </recommendedName>
</protein>
<dbReference type="UniPathway" id="UPA00124"/>
<name>A0A4R2F0K4_9GAMM</name>
<dbReference type="InterPro" id="IPR036291">
    <property type="entry name" value="NAD(P)-bd_dom_sf"/>
</dbReference>
<comment type="catalytic activity">
    <reaction evidence="5 6">
        <text>dTDP-beta-L-rhamnose + NADP(+) = dTDP-4-dehydro-beta-L-rhamnose + NADPH + H(+)</text>
        <dbReference type="Rhea" id="RHEA:21796"/>
        <dbReference type="ChEBI" id="CHEBI:15378"/>
        <dbReference type="ChEBI" id="CHEBI:57510"/>
        <dbReference type="ChEBI" id="CHEBI:57783"/>
        <dbReference type="ChEBI" id="CHEBI:58349"/>
        <dbReference type="ChEBI" id="CHEBI:62830"/>
        <dbReference type="EC" id="1.1.1.133"/>
    </reaction>
</comment>
<keyword evidence="6" id="KW-0521">NADP</keyword>
<dbReference type="RefSeq" id="WP_133040537.1">
    <property type="nucleotide sequence ID" value="NZ_SLWF01000046.1"/>
</dbReference>
<dbReference type="FunFam" id="3.40.50.720:FF:000159">
    <property type="entry name" value="dTDP-4-dehydrorhamnose reductase"/>
    <property type="match status" value="1"/>
</dbReference>
<dbReference type="OrthoDB" id="9803892at2"/>
<dbReference type="Gene3D" id="3.90.25.10">
    <property type="entry name" value="UDP-galactose 4-epimerase, domain 1"/>
    <property type="match status" value="1"/>
</dbReference>
<dbReference type="GO" id="GO:0009243">
    <property type="term" value="P:O antigen biosynthetic process"/>
    <property type="evidence" value="ECO:0007669"/>
    <property type="project" value="UniProtKB-UniPathway"/>
</dbReference>
<sequence>MKILITGSNGQVGSCLVNRLQLKPEIEFLALTRQELDITDPAQVDTIVKHFNPDVIINAAAYTAVDKAEQEADLCYAINRDGPRFLAEAAHKNGALLLHISTDYVFSGEKQGVYDEEDPVAPQGVYGQSKLAGELAIVKICPRHIILRTAWVFGEHGGNFVKTMLRLAKTRDSIGVVADQFGGPTYAGDIADTLIAIVEKVMNKGVNVFGVFHFSGLPHVSWHIFAQKIFEKAEEQHLLDKIIVVNPISTSEYPTPAKRPSNSRLSNIKLNNVYGIKPSDWQKALTDLSNYK</sequence>
<evidence type="ECO:0000256" key="6">
    <source>
        <dbReference type="RuleBase" id="RU364082"/>
    </source>
</evidence>
<evidence type="ECO:0000256" key="4">
    <source>
        <dbReference type="ARBA" id="ARBA00017099"/>
    </source>
</evidence>
<evidence type="ECO:0000256" key="3">
    <source>
        <dbReference type="ARBA" id="ARBA00012929"/>
    </source>
</evidence>
<dbReference type="UniPathway" id="UPA00281"/>
<organism evidence="8 9">
    <name type="scientific">Shewanella fodinae</name>
    <dbReference type="NCBI Taxonomy" id="552357"/>
    <lineage>
        <taxon>Bacteria</taxon>
        <taxon>Pseudomonadati</taxon>
        <taxon>Pseudomonadota</taxon>
        <taxon>Gammaproteobacteria</taxon>
        <taxon>Alteromonadales</taxon>
        <taxon>Shewanellaceae</taxon>
        <taxon>Shewanella</taxon>
    </lineage>
</organism>
<dbReference type="Gene3D" id="3.40.50.720">
    <property type="entry name" value="NAD(P)-binding Rossmann-like Domain"/>
    <property type="match status" value="1"/>
</dbReference>
<dbReference type="GO" id="GO:0019305">
    <property type="term" value="P:dTDP-rhamnose biosynthetic process"/>
    <property type="evidence" value="ECO:0007669"/>
    <property type="project" value="UniProtKB-UniPathway"/>
</dbReference>
<gene>
    <name evidence="8" type="ORF">EDC91_1461</name>
</gene>
<dbReference type="EC" id="1.1.1.133" evidence="3 6"/>
<dbReference type="EMBL" id="SLWF01000046">
    <property type="protein sequence ID" value="TCN77389.1"/>
    <property type="molecule type" value="Genomic_DNA"/>
</dbReference>
<comment type="similarity">
    <text evidence="2 6">Belongs to the dTDP-4-dehydrorhamnose reductase family.</text>
</comment>
<dbReference type="InterPro" id="IPR029903">
    <property type="entry name" value="RmlD-like-bd"/>
</dbReference>
<dbReference type="CDD" id="cd05254">
    <property type="entry name" value="dTDP_HR_like_SDR_e"/>
    <property type="match status" value="1"/>
</dbReference>
<dbReference type="GO" id="GO:0008831">
    <property type="term" value="F:dTDP-4-dehydrorhamnose reductase activity"/>
    <property type="evidence" value="ECO:0007669"/>
    <property type="project" value="UniProtKB-EC"/>
</dbReference>
<keyword evidence="9" id="KW-1185">Reference proteome</keyword>
<evidence type="ECO:0000259" key="7">
    <source>
        <dbReference type="Pfam" id="PF04321"/>
    </source>
</evidence>
<evidence type="ECO:0000256" key="1">
    <source>
        <dbReference type="ARBA" id="ARBA00004781"/>
    </source>
</evidence>
<evidence type="ECO:0000313" key="9">
    <source>
        <dbReference type="Proteomes" id="UP000294832"/>
    </source>
</evidence>
<evidence type="ECO:0000256" key="5">
    <source>
        <dbReference type="ARBA" id="ARBA00048200"/>
    </source>
</evidence>
<dbReference type="NCBIfam" id="TIGR01214">
    <property type="entry name" value="rmlD"/>
    <property type="match status" value="1"/>
</dbReference>
<feature type="domain" description="RmlD-like substrate binding" evidence="7">
    <location>
        <begin position="1"/>
        <end position="288"/>
    </location>
</feature>
<evidence type="ECO:0000313" key="8">
    <source>
        <dbReference type="EMBL" id="TCN77389.1"/>
    </source>
</evidence>
<dbReference type="AlphaFoldDB" id="A0A4R2F0K4"/>
<dbReference type="SUPFAM" id="SSF51735">
    <property type="entry name" value="NAD(P)-binding Rossmann-fold domains"/>
    <property type="match status" value="1"/>
</dbReference>
<dbReference type="PANTHER" id="PTHR10491:SF4">
    <property type="entry name" value="METHIONINE ADENOSYLTRANSFERASE 2 SUBUNIT BETA"/>
    <property type="match status" value="1"/>
</dbReference>
<dbReference type="PANTHER" id="PTHR10491">
    <property type="entry name" value="DTDP-4-DEHYDRORHAMNOSE REDUCTASE"/>
    <property type="match status" value="1"/>
</dbReference>
<reference evidence="8 9" key="1">
    <citation type="submission" date="2019-03" db="EMBL/GenBank/DDBJ databases">
        <title>Freshwater and sediment microbial communities from various areas in North America, analyzing microbe dynamics in response to fracking.</title>
        <authorList>
            <person name="Lamendella R."/>
        </authorList>
    </citation>
    <scope>NUCLEOTIDE SEQUENCE [LARGE SCALE GENOMIC DNA]</scope>
    <source>
        <strain evidence="8 9">74A</strain>
    </source>
</reference>
<comment type="function">
    <text evidence="6">Catalyzes the reduction of dTDP-6-deoxy-L-lyxo-4-hexulose to yield dTDP-L-rhamnose.</text>
</comment>
<comment type="cofactor">
    <cofactor evidence="6">
        <name>Mg(2+)</name>
        <dbReference type="ChEBI" id="CHEBI:18420"/>
    </cofactor>
    <text evidence="6">Binds 1 Mg(2+) ion per monomer.</text>
</comment>
<comment type="pathway">
    <text evidence="1 6">Carbohydrate biosynthesis; dTDP-L-rhamnose biosynthesis.</text>
</comment>
<proteinExistence type="inferred from homology"/>
<dbReference type="GO" id="GO:0005829">
    <property type="term" value="C:cytosol"/>
    <property type="evidence" value="ECO:0007669"/>
    <property type="project" value="TreeGrafter"/>
</dbReference>
<dbReference type="Proteomes" id="UP000294832">
    <property type="component" value="Unassembled WGS sequence"/>
</dbReference>
<keyword evidence="6" id="KW-0560">Oxidoreductase</keyword>
<evidence type="ECO:0000256" key="2">
    <source>
        <dbReference type="ARBA" id="ARBA00010944"/>
    </source>
</evidence>
<dbReference type="InterPro" id="IPR005913">
    <property type="entry name" value="dTDP_dehydrorham_reduct"/>
</dbReference>
<accession>A0A4R2F0K4</accession>
<dbReference type="Pfam" id="PF04321">
    <property type="entry name" value="RmlD_sub_bind"/>
    <property type="match status" value="1"/>
</dbReference>